<evidence type="ECO:0000256" key="4">
    <source>
        <dbReference type="ARBA" id="ARBA00023125"/>
    </source>
</evidence>
<dbReference type="RefSeq" id="WP_057842347.1">
    <property type="nucleotide sequence ID" value="NZ_LLYA01000044.1"/>
</dbReference>
<dbReference type="Proteomes" id="UP000052023">
    <property type="component" value="Unassembled WGS sequence"/>
</dbReference>
<dbReference type="PROSITE" id="PS50931">
    <property type="entry name" value="HTH_LYSR"/>
    <property type="match status" value="1"/>
</dbReference>
<reference evidence="7 8" key="1">
    <citation type="submission" date="2014-03" db="EMBL/GenBank/DDBJ databases">
        <title>Bradyrhizobium valentinum sp. nov., isolated from effective nodules of Lupinus mariae-josephae, a lupine endemic of basic-lime soils in Eastern Spain.</title>
        <authorList>
            <person name="Duran D."/>
            <person name="Rey L."/>
            <person name="Navarro A."/>
            <person name="Busquets A."/>
            <person name="Imperial J."/>
            <person name="Ruiz-Argueso T."/>
        </authorList>
    </citation>
    <scope>NUCLEOTIDE SEQUENCE [LARGE SCALE GENOMIC DNA]</scope>
    <source>
        <strain evidence="7 8">Ro19</strain>
    </source>
</reference>
<organism evidence="7 8">
    <name type="scientific">Bradyrhizobium retamae</name>
    <dbReference type="NCBI Taxonomy" id="1300035"/>
    <lineage>
        <taxon>Bacteria</taxon>
        <taxon>Pseudomonadati</taxon>
        <taxon>Pseudomonadota</taxon>
        <taxon>Alphaproteobacteria</taxon>
        <taxon>Hyphomicrobiales</taxon>
        <taxon>Nitrobacteraceae</taxon>
        <taxon>Bradyrhizobium</taxon>
    </lineage>
</organism>
<sequence>MAIENDAVPLNAIRVFVAIAREGSVTRAASALGATQSSISRYLAVLQEYLGTDLIERRGRRSELTEFGRLFANTVAEPLDTVCFTAKRMRRRTRPDANRLVVRTSLSTFAYSFLIPNLQAFSAETGGVIVDVTSSLSMPTSSDDFDILITRDLSVIEPADDWEIYNEQLVCVGSPNHASGKSLSVVRSMPILNITSRPDILPTWLRAMSLTSKDIKSGARYDHNYLALPAVMTGKCLLVAPEIIVSDLVRGGVLHVIPGSRTASGMQYRAYAVDRSDNPEIARAFCRWLVRLCKGRPSGSRLVSHEAIDGTCNGLARGRSSLKEA</sequence>
<dbReference type="Gene3D" id="3.40.190.10">
    <property type="entry name" value="Periplasmic binding protein-like II"/>
    <property type="match status" value="2"/>
</dbReference>
<dbReference type="InterPro" id="IPR036388">
    <property type="entry name" value="WH-like_DNA-bd_sf"/>
</dbReference>
<dbReference type="SUPFAM" id="SSF53850">
    <property type="entry name" value="Periplasmic binding protein-like II"/>
    <property type="match status" value="1"/>
</dbReference>
<keyword evidence="5" id="KW-0804">Transcription</keyword>
<dbReference type="PANTHER" id="PTHR30537">
    <property type="entry name" value="HTH-TYPE TRANSCRIPTIONAL REGULATOR"/>
    <property type="match status" value="1"/>
</dbReference>
<dbReference type="InterPro" id="IPR058163">
    <property type="entry name" value="LysR-type_TF_proteobact-type"/>
</dbReference>
<dbReference type="SUPFAM" id="SSF46785">
    <property type="entry name" value="Winged helix' DNA-binding domain"/>
    <property type="match status" value="1"/>
</dbReference>
<dbReference type="OrthoDB" id="8052296at2"/>
<protein>
    <submittedName>
        <fullName evidence="7">LysR family transcriptional regulator</fullName>
    </submittedName>
</protein>
<name>A0A0R3NGQ0_9BRAD</name>
<evidence type="ECO:0000313" key="8">
    <source>
        <dbReference type="Proteomes" id="UP000052023"/>
    </source>
</evidence>
<keyword evidence="8" id="KW-1185">Reference proteome</keyword>
<dbReference type="AlphaFoldDB" id="A0A0R3NGQ0"/>
<evidence type="ECO:0000313" key="7">
    <source>
        <dbReference type="EMBL" id="KRR29171.1"/>
    </source>
</evidence>
<keyword evidence="3" id="KW-0805">Transcription regulation</keyword>
<dbReference type="InterPro" id="IPR005119">
    <property type="entry name" value="LysR_subst-bd"/>
</dbReference>
<evidence type="ECO:0000259" key="6">
    <source>
        <dbReference type="PROSITE" id="PS50931"/>
    </source>
</evidence>
<dbReference type="InterPro" id="IPR036390">
    <property type="entry name" value="WH_DNA-bd_sf"/>
</dbReference>
<dbReference type="GO" id="GO:0003700">
    <property type="term" value="F:DNA-binding transcription factor activity"/>
    <property type="evidence" value="ECO:0007669"/>
    <property type="project" value="InterPro"/>
</dbReference>
<dbReference type="Gene3D" id="1.10.10.10">
    <property type="entry name" value="Winged helix-like DNA-binding domain superfamily/Winged helix DNA-binding domain"/>
    <property type="match status" value="1"/>
</dbReference>
<evidence type="ECO:0000256" key="3">
    <source>
        <dbReference type="ARBA" id="ARBA00023015"/>
    </source>
</evidence>
<proteinExistence type="inferred from homology"/>
<evidence type="ECO:0000256" key="1">
    <source>
        <dbReference type="ARBA" id="ARBA00003502"/>
    </source>
</evidence>
<dbReference type="GO" id="GO:0006351">
    <property type="term" value="P:DNA-templated transcription"/>
    <property type="evidence" value="ECO:0007669"/>
    <property type="project" value="TreeGrafter"/>
</dbReference>
<comment type="caution">
    <text evidence="7">The sequence shown here is derived from an EMBL/GenBank/DDBJ whole genome shotgun (WGS) entry which is preliminary data.</text>
</comment>
<accession>A0A0R3NGQ0</accession>
<feature type="domain" description="HTH lysR-type" evidence="6">
    <location>
        <begin position="8"/>
        <end position="65"/>
    </location>
</feature>
<evidence type="ECO:0000256" key="5">
    <source>
        <dbReference type="ARBA" id="ARBA00023163"/>
    </source>
</evidence>
<evidence type="ECO:0000256" key="2">
    <source>
        <dbReference type="ARBA" id="ARBA00009437"/>
    </source>
</evidence>
<dbReference type="EMBL" id="LLYA01000044">
    <property type="protein sequence ID" value="KRR29171.1"/>
    <property type="molecule type" value="Genomic_DNA"/>
</dbReference>
<keyword evidence="4" id="KW-0238">DNA-binding</keyword>
<dbReference type="GO" id="GO:0043565">
    <property type="term" value="F:sequence-specific DNA binding"/>
    <property type="evidence" value="ECO:0007669"/>
    <property type="project" value="TreeGrafter"/>
</dbReference>
<dbReference type="PRINTS" id="PR00039">
    <property type="entry name" value="HTHLYSR"/>
</dbReference>
<comment type="function">
    <text evidence="1">NodD regulates the expression of the nodABCFE genes which encode other nodulation proteins. NodD is also a negative regulator of its own expression. Binds flavonoids as inducers.</text>
</comment>
<dbReference type="PANTHER" id="PTHR30537:SF74">
    <property type="entry name" value="HTH-TYPE TRANSCRIPTIONAL REGULATOR TRPI"/>
    <property type="match status" value="1"/>
</dbReference>
<dbReference type="InterPro" id="IPR000847">
    <property type="entry name" value="LysR_HTH_N"/>
</dbReference>
<gene>
    <name evidence="7" type="ORF">CQ13_38920</name>
</gene>
<dbReference type="Pfam" id="PF00126">
    <property type="entry name" value="HTH_1"/>
    <property type="match status" value="1"/>
</dbReference>
<dbReference type="Pfam" id="PF03466">
    <property type="entry name" value="LysR_substrate"/>
    <property type="match status" value="1"/>
</dbReference>
<comment type="similarity">
    <text evidence="2">Belongs to the LysR transcriptional regulatory family.</text>
</comment>